<keyword evidence="9 11" id="KW-0057">Aromatic amino acid biosynthesis</keyword>
<feature type="binding site" evidence="11">
    <location>
        <position position="111"/>
    </location>
    <ligand>
        <name>ATP</name>
        <dbReference type="ChEBI" id="CHEBI:30616"/>
    </ligand>
</feature>
<keyword evidence="5 11" id="KW-0808">Transferase</keyword>
<reference evidence="13" key="1">
    <citation type="submission" date="2015-07" db="EMBL/GenBank/DDBJ databases">
        <title>Discovery of a poly(ethylene terephthalate assimilation.</title>
        <authorList>
            <person name="Yoshida S."/>
            <person name="Hiraga K."/>
            <person name="Takehana T."/>
            <person name="Taniguchi I."/>
            <person name="Yamaji H."/>
            <person name="Maeda Y."/>
            <person name="Toyohara K."/>
            <person name="Miyamoto K."/>
            <person name="Kimura Y."/>
            <person name="Oda K."/>
        </authorList>
    </citation>
    <scope>NUCLEOTIDE SEQUENCE [LARGE SCALE GENOMIC DNA]</scope>
    <source>
        <strain evidence="13">NBRC 110686 / TISTR 2288 / 201-F6</strain>
    </source>
</reference>
<dbReference type="InterPro" id="IPR031322">
    <property type="entry name" value="Shikimate/glucono_kinase"/>
</dbReference>
<comment type="cofactor">
    <cofactor evidence="11">
        <name>Mg(2+)</name>
        <dbReference type="ChEBI" id="CHEBI:18420"/>
    </cofactor>
    <text evidence="11">Binds 1 Mg(2+) ion per subunit.</text>
</comment>
<evidence type="ECO:0000256" key="7">
    <source>
        <dbReference type="ARBA" id="ARBA00022777"/>
    </source>
</evidence>
<evidence type="ECO:0000256" key="8">
    <source>
        <dbReference type="ARBA" id="ARBA00022840"/>
    </source>
</evidence>
<dbReference type="InterPro" id="IPR027417">
    <property type="entry name" value="P-loop_NTPase"/>
</dbReference>
<name>A0A0K8NWM8_PISS1</name>
<dbReference type="PANTHER" id="PTHR21087:SF16">
    <property type="entry name" value="SHIKIMATE KINASE 1, CHLOROPLASTIC"/>
    <property type="match status" value="1"/>
</dbReference>
<comment type="caution">
    <text evidence="11">Lacks conserved residue(s) required for the propagation of feature annotation.</text>
</comment>
<dbReference type="STRING" id="1547922.ISF6_0290"/>
<feature type="binding site" evidence="11">
    <location>
        <position position="51"/>
    </location>
    <ligand>
        <name>substrate</name>
    </ligand>
</feature>
<keyword evidence="6 11" id="KW-0547">Nucleotide-binding</keyword>
<dbReference type="AlphaFoldDB" id="A0A0K8NWM8"/>
<dbReference type="PANTHER" id="PTHR21087">
    <property type="entry name" value="SHIKIMATE KINASE"/>
    <property type="match status" value="1"/>
</dbReference>
<dbReference type="PRINTS" id="PR01100">
    <property type="entry name" value="SHIKIMTKNASE"/>
</dbReference>
<dbReference type="UniPathway" id="UPA00053">
    <property type="reaction ID" value="UER00088"/>
</dbReference>
<dbReference type="GO" id="GO:0008652">
    <property type="term" value="P:amino acid biosynthetic process"/>
    <property type="evidence" value="ECO:0007669"/>
    <property type="project" value="UniProtKB-KW"/>
</dbReference>
<accession>A0A0K8NWM8</accession>
<keyword evidence="11" id="KW-0963">Cytoplasm</keyword>
<comment type="subcellular location">
    <subcellularLocation>
        <location evidence="11">Cytoplasm</location>
    </subcellularLocation>
</comment>
<feature type="binding site" evidence="11">
    <location>
        <position position="130"/>
    </location>
    <ligand>
        <name>substrate</name>
    </ligand>
</feature>
<evidence type="ECO:0000313" key="12">
    <source>
        <dbReference type="EMBL" id="GAP34807.1"/>
    </source>
</evidence>
<keyword evidence="7 11" id="KW-0418">Kinase</keyword>
<sequence length="186" mass="20668">MGLPGSGKTTVGRQLARRLGWGLVDLDAQIEQQIGCSIRDYFAEVGEASFRELEAQALEHALQQPRQIVSTGGGIVLRDDNRRALGSRSVCLYLRCRPDELFRRLRHDRQRPLLQVGNPLQKLRELQSQREPLYERVAHFSFETGRASINTLVNMVLMQLELAGVVGPERVPSSIDAPAAQPTAAA</sequence>
<dbReference type="GO" id="GO:0005829">
    <property type="term" value="C:cytosol"/>
    <property type="evidence" value="ECO:0007669"/>
    <property type="project" value="TreeGrafter"/>
</dbReference>
<dbReference type="GO" id="GO:0005524">
    <property type="term" value="F:ATP binding"/>
    <property type="evidence" value="ECO:0007669"/>
    <property type="project" value="UniProtKB-UniRule"/>
</dbReference>
<organism evidence="12 13">
    <name type="scientific">Piscinibacter sakaiensis</name>
    <name type="common">Ideonella sakaiensis</name>
    <dbReference type="NCBI Taxonomy" id="1547922"/>
    <lineage>
        <taxon>Bacteria</taxon>
        <taxon>Pseudomonadati</taxon>
        <taxon>Pseudomonadota</taxon>
        <taxon>Betaproteobacteria</taxon>
        <taxon>Burkholderiales</taxon>
        <taxon>Sphaerotilaceae</taxon>
        <taxon>Piscinibacter</taxon>
    </lineage>
</organism>
<feature type="binding site" evidence="11">
    <location>
        <position position="27"/>
    </location>
    <ligand>
        <name>substrate</name>
    </ligand>
</feature>
<protein>
    <recommendedName>
        <fullName evidence="3 11">Shikimate kinase</fullName>
        <shortName evidence="11">SK</shortName>
        <ecNumber evidence="3 11">2.7.1.71</ecNumber>
    </recommendedName>
</protein>
<comment type="function">
    <text evidence="11">Catalyzes the specific phosphorylation of the 3-hydroxyl group of shikimic acid using ATP as a cosubstrate.</text>
</comment>
<evidence type="ECO:0000256" key="5">
    <source>
        <dbReference type="ARBA" id="ARBA00022679"/>
    </source>
</evidence>
<comment type="similarity">
    <text evidence="2 11">Belongs to the shikimate kinase family.</text>
</comment>
<evidence type="ECO:0000313" key="13">
    <source>
        <dbReference type="Proteomes" id="UP000037660"/>
    </source>
</evidence>
<evidence type="ECO:0000256" key="11">
    <source>
        <dbReference type="HAMAP-Rule" id="MF_00109"/>
    </source>
</evidence>
<evidence type="ECO:0000256" key="6">
    <source>
        <dbReference type="ARBA" id="ARBA00022741"/>
    </source>
</evidence>
<evidence type="ECO:0000256" key="1">
    <source>
        <dbReference type="ARBA" id="ARBA00004842"/>
    </source>
</evidence>
<feature type="binding site" evidence="11">
    <location>
        <begin position="5"/>
        <end position="10"/>
    </location>
    <ligand>
        <name>ATP</name>
        <dbReference type="ChEBI" id="CHEBI:30616"/>
    </ligand>
</feature>
<dbReference type="SUPFAM" id="SSF52540">
    <property type="entry name" value="P-loop containing nucleoside triphosphate hydrolases"/>
    <property type="match status" value="1"/>
</dbReference>
<dbReference type="GO" id="GO:0000287">
    <property type="term" value="F:magnesium ion binding"/>
    <property type="evidence" value="ECO:0007669"/>
    <property type="project" value="UniProtKB-UniRule"/>
</dbReference>
<feature type="binding site" evidence="11">
    <location>
        <position position="73"/>
    </location>
    <ligand>
        <name>substrate</name>
    </ligand>
</feature>
<comment type="caution">
    <text evidence="12">The sequence shown here is derived from an EMBL/GenBank/DDBJ whole genome shotgun (WGS) entry which is preliminary data.</text>
</comment>
<proteinExistence type="inferred from homology"/>
<dbReference type="Proteomes" id="UP000037660">
    <property type="component" value="Unassembled WGS sequence"/>
</dbReference>
<evidence type="ECO:0000256" key="10">
    <source>
        <dbReference type="ARBA" id="ARBA00048567"/>
    </source>
</evidence>
<comment type="subunit">
    <text evidence="11">Monomer.</text>
</comment>
<evidence type="ECO:0000256" key="2">
    <source>
        <dbReference type="ARBA" id="ARBA00006997"/>
    </source>
</evidence>
<evidence type="ECO:0000256" key="4">
    <source>
        <dbReference type="ARBA" id="ARBA00022605"/>
    </source>
</evidence>
<dbReference type="GO" id="GO:0009423">
    <property type="term" value="P:chorismate biosynthetic process"/>
    <property type="evidence" value="ECO:0007669"/>
    <property type="project" value="UniProtKB-UniRule"/>
</dbReference>
<dbReference type="EC" id="2.7.1.71" evidence="3 11"/>
<reference evidence="12 13" key="2">
    <citation type="journal article" date="2016" name="Science">
        <title>A bacterium that degrades and assimilates poly(ethylene terephthalate).</title>
        <authorList>
            <person name="Yoshida S."/>
            <person name="Hiraga K."/>
            <person name="Takehana T."/>
            <person name="Taniguchi I."/>
            <person name="Yamaji H."/>
            <person name="Maeda Y."/>
            <person name="Toyohara K."/>
            <person name="Miyamoto K."/>
            <person name="Kimura Y."/>
            <person name="Oda K."/>
        </authorList>
    </citation>
    <scope>NUCLEOTIDE SEQUENCE [LARGE SCALE GENOMIC DNA]</scope>
    <source>
        <strain evidence="13">NBRC 110686 / TISTR 2288 / 201-F6</strain>
    </source>
</reference>
<evidence type="ECO:0000256" key="9">
    <source>
        <dbReference type="ARBA" id="ARBA00023141"/>
    </source>
</evidence>
<keyword evidence="11" id="KW-0479">Metal-binding</keyword>
<dbReference type="CDD" id="cd00464">
    <property type="entry name" value="SK"/>
    <property type="match status" value="1"/>
</dbReference>
<keyword evidence="11" id="KW-0460">Magnesium</keyword>
<evidence type="ECO:0000256" key="3">
    <source>
        <dbReference type="ARBA" id="ARBA00012154"/>
    </source>
</evidence>
<gene>
    <name evidence="11" type="primary">aroK</name>
    <name evidence="12" type="ORF">ISF6_0290</name>
</gene>
<dbReference type="EMBL" id="BBYR01000011">
    <property type="protein sequence ID" value="GAP34807.1"/>
    <property type="molecule type" value="Genomic_DNA"/>
</dbReference>
<keyword evidence="4 11" id="KW-0028">Amino-acid biosynthesis</keyword>
<dbReference type="Gene3D" id="3.40.50.300">
    <property type="entry name" value="P-loop containing nucleotide triphosphate hydrolases"/>
    <property type="match status" value="1"/>
</dbReference>
<dbReference type="InterPro" id="IPR000623">
    <property type="entry name" value="Shikimate_kinase/TSH1"/>
</dbReference>
<feature type="binding site" evidence="11">
    <location>
        <position position="9"/>
    </location>
    <ligand>
        <name>Mg(2+)</name>
        <dbReference type="ChEBI" id="CHEBI:18420"/>
    </ligand>
</feature>
<keyword evidence="13" id="KW-1185">Reference proteome</keyword>
<comment type="pathway">
    <text evidence="1 11">Metabolic intermediate biosynthesis; chorismate biosynthesis; chorismate from D-erythrose 4-phosphate and phosphoenolpyruvate: step 5/7.</text>
</comment>
<dbReference type="InterPro" id="IPR023000">
    <property type="entry name" value="Shikimate_kinase_CS"/>
</dbReference>
<dbReference type="HAMAP" id="MF_00109">
    <property type="entry name" value="Shikimate_kinase"/>
    <property type="match status" value="1"/>
</dbReference>
<dbReference type="Pfam" id="PF01202">
    <property type="entry name" value="SKI"/>
    <property type="match status" value="1"/>
</dbReference>
<keyword evidence="8 11" id="KW-0067">ATP-binding</keyword>
<dbReference type="GO" id="GO:0009073">
    <property type="term" value="P:aromatic amino acid family biosynthetic process"/>
    <property type="evidence" value="ECO:0007669"/>
    <property type="project" value="UniProtKB-KW"/>
</dbReference>
<comment type="catalytic activity">
    <reaction evidence="10 11">
        <text>shikimate + ATP = 3-phosphoshikimate + ADP + H(+)</text>
        <dbReference type="Rhea" id="RHEA:13121"/>
        <dbReference type="ChEBI" id="CHEBI:15378"/>
        <dbReference type="ChEBI" id="CHEBI:30616"/>
        <dbReference type="ChEBI" id="CHEBI:36208"/>
        <dbReference type="ChEBI" id="CHEBI:145989"/>
        <dbReference type="ChEBI" id="CHEBI:456216"/>
        <dbReference type="EC" id="2.7.1.71"/>
    </reaction>
</comment>
<dbReference type="PROSITE" id="PS01128">
    <property type="entry name" value="SHIKIMATE_KINASE"/>
    <property type="match status" value="1"/>
</dbReference>
<dbReference type="GO" id="GO:0004765">
    <property type="term" value="F:shikimate kinase activity"/>
    <property type="evidence" value="ECO:0007669"/>
    <property type="project" value="UniProtKB-UniRule"/>
</dbReference>